<dbReference type="PANTHER" id="PTHR42918">
    <property type="entry name" value="LYSYL-TRNA SYNTHETASE"/>
    <property type="match status" value="1"/>
</dbReference>
<keyword evidence="3" id="KW-0547">Nucleotide-binding</keyword>
<evidence type="ECO:0000313" key="7">
    <source>
        <dbReference type="EMBL" id="PWQ98985.1"/>
    </source>
</evidence>
<comment type="caution">
    <text evidence="7">The sequence shown here is derived from an EMBL/GenBank/DDBJ whole genome shotgun (WGS) entry which is preliminary data.</text>
</comment>
<dbReference type="EMBL" id="QGKL01000009">
    <property type="protein sequence ID" value="PWQ98985.1"/>
    <property type="molecule type" value="Genomic_DNA"/>
</dbReference>
<dbReference type="GO" id="GO:0000049">
    <property type="term" value="F:tRNA binding"/>
    <property type="evidence" value="ECO:0007669"/>
    <property type="project" value="TreeGrafter"/>
</dbReference>
<evidence type="ECO:0000256" key="2">
    <source>
        <dbReference type="ARBA" id="ARBA00022598"/>
    </source>
</evidence>
<dbReference type="AlphaFoldDB" id="A0A317CK60"/>
<dbReference type="SUPFAM" id="SSF55681">
    <property type="entry name" value="Class II aaRS and biotin synthetases"/>
    <property type="match status" value="1"/>
</dbReference>
<dbReference type="FunFam" id="3.30.930.10:FF:000017">
    <property type="entry name" value="Elongation factor P--(R)-beta-lysine ligase"/>
    <property type="match status" value="1"/>
</dbReference>
<comment type="catalytic activity">
    <reaction evidence="5">
        <text>D-beta-lysine + L-lysyl-[protein] + ATP = N(6)-((3R)-3,6-diaminohexanoyl)-L-lysyl-[protein] + AMP + diphosphate + H(+)</text>
        <dbReference type="Rhea" id="RHEA:83435"/>
        <dbReference type="Rhea" id="RHEA-COMP:9752"/>
        <dbReference type="Rhea" id="RHEA-COMP:20131"/>
        <dbReference type="ChEBI" id="CHEBI:15378"/>
        <dbReference type="ChEBI" id="CHEBI:29969"/>
        <dbReference type="ChEBI" id="CHEBI:30616"/>
        <dbReference type="ChEBI" id="CHEBI:33019"/>
        <dbReference type="ChEBI" id="CHEBI:84138"/>
        <dbReference type="ChEBI" id="CHEBI:156053"/>
        <dbReference type="ChEBI" id="CHEBI:456215"/>
    </reaction>
    <physiologicalReaction direction="left-to-right" evidence="5">
        <dbReference type="Rhea" id="RHEA:83436"/>
    </physiologicalReaction>
</comment>
<dbReference type="PRINTS" id="PR00982">
    <property type="entry name" value="TRNASYNTHLYS"/>
</dbReference>
<dbReference type="GO" id="GO:0005829">
    <property type="term" value="C:cytosol"/>
    <property type="evidence" value="ECO:0007669"/>
    <property type="project" value="TreeGrafter"/>
</dbReference>
<evidence type="ECO:0000313" key="8">
    <source>
        <dbReference type="Proteomes" id="UP000245506"/>
    </source>
</evidence>
<dbReference type="GO" id="GO:0004824">
    <property type="term" value="F:lysine-tRNA ligase activity"/>
    <property type="evidence" value="ECO:0007669"/>
    <property type="project" value="InterPro"/>
</dbReference>
<evidence type="ECO:0000256" key="3">
    <source>
        <dbReference type="ARBA" id="ARBA00022741"/>
    </source>
</evidence>
<proteinExistence type="predicted"/>
<dbReference type="InterPro" id="IPR018149">
    <property type="entry name" value="Lys-tRNA-synth_II_C"/>
</dbReference>
<dbReference type="OrthoDB" id="9802326at2"/>
<accession>A0A317CK60</accession>
<dbReference type="NCBIfam" id="NF006828">
    <property type="entry name" value="PRK09350.1"/>
    <property type="match status" value="1"/>
</dbReference>
<dbReference type="InterPro" id="IPR004525">
    <property type="entry name" value="EpmA"/>
</dbReference>
<evidence type="ECO:0000259" key="6">
    <source>
        <dbReference type="PROSITE" id="PS50862"/>
    </source>
</evidence>
<dbReference type="Proteomes" id="UP000245506">
    <property type="component" value="Unassembled WGS sequence"/>
</dbReference>
<dbReference type="PROSITE" id="PS50862">
    <property type="entry name" value="AA_TRNA_LIGASE_II"/>
    <property type="match status" value="1"/>
</dbReference>
<keyword evidence="4" id="KW-0067">ATP-binding</keyword>
<dbReference type="InterPro" id="IPR004364">
    <property type="entry name" value="Aa-tRNA-synt_II"/>
</dbReference>
<dbReference type="NCBIfam" id="TIGR00462">
    <property type="entry name" value="genX"/>
    <property type="match status" value="1"/>
</dbReference>
<reference evidence="7 8" key="1">
    <citation type="submission" date="2018-05" db="EMBL/GenBank/DDBJ databases">
        <title>Leucothrix arctica sp. nov., isolated from Arctic seawater.</title>
        <authorList>
            <person name="Choi A."/>
            <person name="Baek K."/>
        </authorList>
    </citation>
    <scope>NUCLEOTIDE SEQUENCE [LARGE SCALE GENOMIC DNA]</scope>
    <source>
        <strain evidence="7 8">IMCC9719</strain>
    </source>
</reference>
<sequence length="315" mass="36018">MQWQPDGDQQSRLARAEMLRDIREFFYQRQVLEVETPALSQAANTDPYIDSFALVTNQTRYLHTSPEYAMKRLLASGSGDIYQICKVWRAEPSAKHHNAEFTMLEFYRLDYNMQTLMTEVDELLSQLLPSLKKHSNFHTYASLFLDKLGFNPHTIAEDTLKACVDKYVPEFRGELDHQGCLDLLLTHCIEPKLPNDRISFIYDYPATQSALAKTEQVADYNVAKRFEVYVGNLELGNGYQELTSYEDNAAVLENESSVRQQMNHEAVPIDQRFLSAIQAGLPECAGIAIGLDRLLMLKTDADTIKKVLNFSWENA</sequence>
<organism evidence="7 8">
    <name type="scientific">Leucothrix arctica</name>
    <dbReference type="NCBI Taxonomy" id="1481894"/>
    <lineage>
        <taxon>Bacteria</taxon>
        <taxon>Pseudomonadati</taxon>
        <taxon>Pseudomonadota</taxon>
        <taxon>Gammaproteobacteria</taxon>
        <taxon>Thiotrichales</taxon>
        <taxon>Thiotrichaceae</taxon>
        <taxon>Leucothrix</taxon>
    </lineage>
</organism>
<gene>
    <name evidence="7" type="ORF">DKT75_02170</name>
</gene>
<dbReference type="InterPro" id="IPR045864">
    <property type="entry name" value="aa-tRNA-synth_II/BPL/LPL"/>
</dbReference>
<name>A0A317CK60_9GAMM</name>
<dbReference type="PANTHER" id="PTHR42918:SF6">
    <property type="entry name" value="ELONGATION FACTOR P--(R)-BETA-LYSINE LIGASE"/>
    <property type="match status" value="1"/>
</dbReference>
<evidence type="ECO:0000256" key="4">
    <source>
        <dbReference type="ARBA" id="ARBA00022840"/>
    </source>
</evidence>
<dbReference type="RefSeq" id="WP_109821791.1">
    <property type="nucleotide sequence ID" value="NZ_QGKL01000009.1"/>
</dbReference>
<evidence type="ECO:0000256" key="5">
    <source>
        <dbReference type="ARBA" id="ARBA00052794"/>
    </source>
</evidence>
<dbReference type="GO" id="GO:0006430">
    <property type="term" value="P:lysyl-tRNA aminoacylation"/>
    <property type="evidence" value="ECO:0007669"/>
    <property type="project" value="InterPro"/>
</dbReference>
<protein>
    <submittedName>
        <fullName evidence="7">EF-P lysine aminoacylase GenX</fullName>
    </submittedName>
</protein>
<keyword evidence="2" id="KW-0436">Ligase</keyword>
<dbReference type="InterPro" id="IPR006195">
    <property type="entry name" value="aa-tRNA-synth_II"/>
</dbReference>
<comment type="subunit">
    <text evidence="1">Homodimer.</text>
</comment>
<dbReference type="GO" id="GO:0005524">
    <property type="term" value="F:ATP binding"/>
    <property type="evidence" value="ECO:0007669"/>
    <property type="project" value="UniProtKB-KW"/>
</dbReference>
<evidence type="ECO:0000256" key="1">
    <source>
        <dbReference type="ARBA" id="ARBA00011738"/>
    </source>
</evidence>
<feature type="domain" description="Aminoacyl-transfer RNA synthetases class-II family profile" evidence="6">
    <location>
        <begin position="15"/>
        <end position="315"/>
    </location>
</feature>
<dbReference type="Gene3D" id="3.30.930.10">
    <property type="entry name" value="Bira Bifunctional Protein, Domain 2"/>
    <property type="match status" value="1"/>
</dbReference>
<keyword evidence="8" id="KW-1185">Reference proteome</keyword>
<dbReference type="Pfam" id="PF00152">
    <property type="entry name" value="tRNA-synt_2"/>
    <property type="match status" value="1"/>
</dbReference>